<evidence type="ECO:0000313" key="3">
    <source>
        <dbReference type="Proteomes" id="UP000198866"/>
    </source>
</evidence>
<feature type="compositionally biased region" description="Low complexity" evidence="1">
    <location>
        <begin position="70"/>
        <end position="90"/>
    </location>
</feature>
<accession>A0A1H6TJH2</accession>
<dbReference type="EMBL" id="FNYE01000004">
    <property type="protein sequence ID" value="SEI80199.1"/>
    <property type="molecule type" value="Genomic_DNA"/>
</dbReference>
<dbReference type="Proteomes" id="UP000198866">
    <property type="component" value="Unassembled WGS sequence"/>
</dbReference>
<protein>
    <submittedName>
        <fullName evidence="2">Uncharacterized protein</fullName>
    </submittedName>
</protein>
<evidence type="ECO:0000313" key="2">
    <source>
        <dbReference type="EMBL" id="SEI80199.1"/>
    </source>
</evidence>
<keyword evidence="3" id="KW-1185">Reference proteome</keyword>
<proteinExistence type="predicted"/>
<dbReference type="AlphaFoldDB" id="A0A1H6TJH2"/>
<gene>
    <name evidence="2" type="ORF">SAMN05192539_1004156</name>
</gene>
<feature type="region of interest" description="Disordered" evidence="1">
    <location>
        <begin position="69"/>
        <end position="90"/>
    </location>
</feature>
<sequence length="90" mass="9761">MGVGRLRQRKDREVQVSLEGAKKVAKAAGSWQTPAPSPRCRCERSIRADAYFTWIVMVLLIPGPYERCAPSPKSSVSVWSPGGSVSSVSV</sequence>
<name>A0A1H6TJH2_9BURK</name>
<reference evidence="3" key="1">
    <citation type="submission" date="2016-10" db="EMBL/GenBank/DDBJ databases">
        <authorList>
            <person name="Varghese N."/>
            <person name="Submissions S."/>
        </authorList>
    </citation>
    <scope>NUCLEOTIDE SEQUENCE [LARGE SCALE GENOMIC DNA]</scope>
    <source>
        <strain evidence="3">LMG 26031</strain>
    </source>
</reference>
<organism evidence="2 3">
    <name type="scientific">Paraburkholderia diazotrophica</name>
    <dbReference type="NCBI Taxonomy" id="667676"/>
    <lineage>
        <taxon>Bacteria</taxon>
        <taxon>Pseudomonadati</taxon>
        <taxon>Pseudomonadota</taxon>
        <taxon>Betaproteobacteria</taxon>
        <taxon>Burkholderiales</taxon>
        <taxon>Burkholderiaceae</taxon>
        <taxon>Paraburkholderia</taxon>
    </lineage>
</organism>
<evidence type="ECO:0000256" key="1">
    <source>
        <dbReference type="SAM" id="MobiDB-lite"/>
    </source>
</evidence>